<dbReference type="EMBL" id="JAOPJF010000006">
    <property type="protein sequence ID" value="KAK1148762.1"/>
    <property type="molecule type" value="Genomic_DNA"/>
</dbReference>
<organism evidence="1 2">
    <name type="scientific">Aspergillus melleus</name>
    <dbReference type="NCBI Taxonomy" id="138277"/>
    <lineage>
        <taxon>Eukaryota</taxon>
        <taxon>Fungi</taxon>
        <taxon>Dikarya</taxon>
        <taxon>Ascomycota</taxon>
        <taxon>Pezizomycotina</taxon>
        <taxon>Eurotiomycetes</taxon>
        <taxon>Eurotiomycetidae</taxon>
        <taxon>Eurotiales</taxon>
        <taxon>Aspergillaceae</taxon>
        <taxon>Aspergillus</taxon>
        <taxon>Aspergillus subgen. Circumdati</taxon>
    </lineage>
</organism>
<evidence type="ECO:0000313" key="1">
    <source>
        <dbReference type="EMBL" id="KAK1148762.1"/>
    </source>
</evidence>
<sequence>MANSDSDFDPFNQPLTFRYADGTPFVVTVDEVDTNLIQYSIRSCINYASQLGASIAIFVILLLLTRPEKRGSTVFALNASALLCNIGRTVCQVTFFSGAFVRLYPYFSGDYSRVPRSAYAGSVLGTVFPTLQLICFEASLLLQVEVVCANLRRRYRRALVVALSVIAFLTLGFRFTLMVLNSMLIMEAAVPHSLQWLESAANITLTISICIFCAVFVVKLGFAIHLRKRLGVGEVGPMKVIFIMGCQTLVIPAVFSILQYVVNVPELSSNVLTLVTLSLPLSNIWASTTLSQSSTGASSSRANLWNGLTFNGGKQTSTSTSSSTKPSTTVCYSDQVSPKAPSSLQQVLKKSEDEPEQGYGIAIEHDISVRSVRKEEKKGDV</sequence>
<keyword evidence="1" id="KW-0675">Receptor</keyword>
<evidence type="ECO:0000313" key="2">
    <source>
        <dbReference type="Proteomes" id="UP001177260"/>
    </source>
</evidence>
<gene>
    <name evidence="1" type="primary">STE2</name>
    <name evidence="1" type="ORF">N8T08_008647</name>
</gene>
<name>A0ACC3BEI4_9EURO</name>
<accession>A0ACC3BEI4</accession>
<keyword evidence="2" id="KW-1185">Reference proteome</keyword>
<comment type="caution">
    <text evidence="1">The sequence shown here is derived from an EMBL/GenBank/DDBJ whole genome shotgun (WGS) entry which is preliminary data.</text>
</comment>
<proteinExistence type="predicted"/>
<dbReference type="Proteomes" id="UP001177260">
    <property type="component" value="Unassembled WGS sequence"/>
</dbReference>
<protein>
    <submittedName>
        <fullName evidence="1">Pheromone alpha factor receptor</fullName>
    </submittedName>
</protein>
<reference evidence="1 2" key="1">
    <citation type="journal article" date="2023" name="ACS Omega">
        <title>Identification of the Neoaspergillic Acid Biosynthesis Gene Cluster by Establishing an In Vitro CRISPR-Ribonucleoprotein Genetic System in Aspergillus melleus.</title>
        <authorList>
            <person name="Yuan B."/>
            <person name="Grau M.F."/>
            <person name="Murata R.M."/>
            <person name="Torok T."/>
            <person name="Venkateswaran K."/>
            <person name="Stajich J.E."/>
            <person name="Wang C.C.C."/>
        </authorList>
    </citation>
    <scope>NUCLEOTIDE SEQUENCE [LARGE SCALE GENOMIC DNA]</scope>
    <source>
        <strain evidence="1 2">IMV 1140</strain>
    </source>
</reference>